<dbReference type="OrthoDB" id="3169239at2"/>
<dbReference type="Gene3D" id="3.20.20.70">
    <property type="entry name" value="Aldolase class I"/>
    <property type="match status" value="1"/>
</dbReference>
<evidence type="ECO:0000313" key="8">
    <source>
        <dbReference type="Proteomes" id="UP000244989"/>
    </source>
</evidence>
<dbReference type="SUPFAM" id="SSF51395">
    <property type="entry name" value="FMN-linked oxidoreductases"/>
    <property type="match status" value="1"/>
</dbReference>
<dbReference type="AlphaFoldDB" id="A0A2U1T4K7"/>
<dbReference type="GO" id="GO:0003959">
    <property type="term" value="F:NADPH dehydrogenase activity"/>
    <property type="evidence" value="ECO:0007669"/>
    <property type="project" value="InterPro"/>
</dbReference>
<name>A0A2U1T4K7_9CORY</name>
<dbReference type="CDD" id="cd02932">
    <property type="entry name" value="OYE_YqiM_FMN"/>
    <property type="match status" value="1"/>
</dbReference>
<keyword evidence="2" id="KW-0285">Flavoprotein</keyword>
<dbReference type="InterPro" id="IPR013785">
    <property type="entry name" value="Aldolase_TIM"/>
</dbReference>
<evidence type="ECO:0000256" key="5">
    <source>
        <dbReference type="ARBA" id="ARBA00023002"/>
    </source>
</evidence>
<keyword evidence="5" id="KW-0560">Oxidoreductase</keyword>
<dbReference type="KEGG" id="cyz:C3B44_11465"/>
<dbReference type="RefSeq" id="WP_108432475.1">
    <property type="nucleotide sequence ID" value="NZ_CP026947.1"/>
</dbReference>
<keyword evidence="8" id="KW-1185">Reference proteome</keyword>
<protein>
    <submittedName>
        <fullName evidence="7">NADH:flavin oxidoreductase/NADH oxidase</fullName>
    </submittedName>
</protein>
<proteinExistence type="predicted"/>
<sequence length="364" mass="39823">MTHLHSPITLRELHVNNRIWLAPMCQYHCMEENGVPEAWHFAHYGARAIGGFGLITAEASGVVPEGRISPKCAGIWNDEQRDAWAPIVDFVHSQGSKMAIQLIHAGRKASSVAKRPGEKKYANDTVPREDGGWETVAPSAIAAEGLDAPRELNRDEIREIPDQFGRAAVRAMEAGFDAVEISAGHGYLLHQFLDPIANQREDSWGGSFDNRTRLLRLVVTAVRTAVGDGVPVIVRISATDWIEDREAWDLEQSVTLALLLETAGADMISVSTGGIAPAQIPTGPNYQVRFAEEIKRRTGVRVSTAGLITTPEQAEAIVAEDRADVVLLGREALRDPNWPLRAGHELGLEREAIPYPGSYLRGAR</sequence>
<dbReference type="InterPro" id="IPR001155">
    <property type="entry name" value="OxRdtase_FMN_N"/>
</dbReference>
<dbReference type="Proteomes" id="UP000244989">
    <property type="component" value="Unassembled WGS sequence"/>
</dbReference>
<comment type="cofactor">
    <cofactor evidence="1">
        <name>FMN</name>
        <dbReference type="ChEBI" id="CHEBI:58210"/>
    </cofactor>
</comment>
<evidence type="ECO:0000256" key="2">
    <source>
        <dbReference type="ARBA" id="ARBA00022630"/>
    </source>
</evidence>
<dbReference type="GO" id="GO:0050661">
    <property type="term" value="F:NADP binding"/>
    <property type="evidence" value="ECO:0007669"/>
    <property type="project" value="InterPro"/>
</dbReference>
<keyword evidence="4" id="KW-0521">NADP</keyword>
<dbReference type="GO" id="GO:0010181">
    <property type="term" value="F:FMN binding"/>
    <property type="evidence" value="ECO:0007669"/>
    <property type="project" value="InterPro"/>
</dbReference>
<feature type="domain" description="NADH:flavin oxidoreductase/NADH oxidase N-terminal" evidence="6">
    <location>
        <begin position="4"/>
        <end position="346"/>
    </location>
</feature>
<dbReference type="EMBL" id="QEEZ01000024">
    <property type="protein sequence ID" value="PWC00937.1"/>
    <property type="molecule type" value="Genomic_DNA"/>
</dbReference>
<dbReference type="PANTHER" id="PTHR43303:SF4">
    <property type="entry name" value="NADPH DEHYDROGENASE C23G7.10C-RELATED"/>
    <property type="match status" value="1"/>
</dbReference>
<dbReference type="InterPro" id="IPR044152">
    <property type="entry name" value="YqjM-like"/>
</dbReference>
<reference evidence="8" key="1">
    <citation type="submission" date="2018-04" db="EMBL/GenBank/DDBJ databases">
        <authorList>
            <person name="Liu S."/>
            <person name="Wang Z."/>
            <person name="Li J."/>
        </authorList>
    </citation>
    <scope>NUCLEOTIDE SEQUENCE [LARGE SCALE GENOMIC DNA]</scope>
    <source>
        <strain evidence="8">2189</strain>
    </source>
</reference>
<dbReference type="PANTHER" id="PTHR43303">
    <property type="entry name" value="NADPH DEHYDROGENASE C23G7.10C-RELATED"/>
    <property type="match status" value="1"/>
</dbReference>
<organism evidence="7 8">
    <name type="scientific">Corynebacterium yudongzhengii</name>
    <dbReference type="NCBI Taxonomy" id="2080740"/>
    <lineage>
        <taxon>Bacteria</taxon>
        <taxon>Bacillati</taxon>
        <taxon>Actinomycetota</taxon>
        <taxon>Actinomycetes</taxon>
        <taxon>Mycobacteriales</taxon>
        <taxon>Corynebacteriaceae</taxon>
        <taxon>Corynebacterium</taxon>
    </lineage>
</organism>
<evidence type="ECO:0000256" key="4">
    <source>
        <dbReference type="ARBA" id="ARBA00022857"/>
    </source>
</evidence>
<evidence type="ECO:0000256" key="1">
    <source>
        <dbReference type="ARBA" id="ARBA00001917"/>
    </source>
</evidence>
<evidence type="ECO:0000256" key="3">
    <source>
        <dbReference type="ARBA" id="ARBA00022643"/>
    </source>
</evidence>
<evidence type="ECO:0000259" key="6">
    <source>
        <dbReference type="Pfam" id="PF00724"/>
    </source>
</evidence>
<comment type="caution">
    <text evidence="7">The sequence shown here is derived from an EMBL/GenBank/DDBJ whole genome shotgun (WGS) entry which is preliminary data.</text>
</comment>
<evidence type="ECO:0000313" key="7">
    <source>
        <dbReference type="EMBL" id="PWC00937.1"/>
    </source>
</evidence>
<dbReference type="Pfam" id="PF00724">
    <property type="entry name" value="Oxidored_FMN"/>
    <property type="match status" value="1"/>
</dbReference>
<accession>A0A2U1T4K7</accession>
<keyword evidence="3" id="KW-0288">FMN</keyword>
<gene>
    <name evidence="7" type="ORF">DF222_10210</name>
</gene>